<dbReference type="InterPro" id="IPR047937">
    <property type="entry name" value="Eex_IncN-like"/>
</dbReference>
<dbReference type="Proteomes" id="UP001204151">
    <property type="component" value="Unassembled WGS sequence"/>
</dbReference>
<accession>A0ABT1ZZT6</accession>
<dbReference type="EMBL" id="JANUGW010000035">
    <property type="protein sequence ID" value="MCS0585425.1"/>
    <property type="molecule type" value="Genomic_DNA"/>
</dbReference>
<dbReference type="NCBIfam" id="NF033894">
    <property type="entry name" value="Eex_IncN"/>
    <property type="match status" value="1"/>
</dbReference>
<reference evidence="2 3" key="1">
    <citation type="submission" date="2022-08" db="EMBL/GenBank/DDBJ databases">
        <title>Reclassification of Massilia species as members of the genera Telluria, Duganella, Pseudoduganella, Mokoshia gen. nov. and Zemynaea gen. nov. using orthogonal and non-orthogonal genome-based approaches.</title>
        <authorList>
            <person name="Bowman J.P."/>
        </authorList>
    </citation>
    <scope>NUCLEOTIDE SEQUENCE [LARGE SCALE GENOMIC DNA]</scope>
    <source>
        <strain evidence="2 3">JCM 31316</strain>
    </source>
</reference>
<proteinExistence type="predicted"/>
<sequence>MNVIHTAVITCAVFVAATCTACSKQSPVVAEATAGPVLTVDDYLKQPDVRKKVFASCANDPGRTGDDPNCVNALQAERIASAGTGRFPRVTP</sequence>
<feature type="signal peptide" evidence="1">
    <location>
        <begin position="1"/>
        <end position="21"/>
    </location>
</feature>
<keyword evidence="3" id="KW-1185">Reference proteome</keyword>
<dbReference type="RefSeq" id="WP_258819949.1">
    <property type="nucleotide sequence ID" value="NZ_JANUGW010000035.1"/>
</dbReference>
<keyword evidence="2" id="KW-0449">Lipoprotein</keyword>
<name>A0ABT1ZZT6_9BURK</name>
<keyword evidence="1" id="KW-0732">Signal</keyword>
<evidence type="ECO:0000256" key="1">
    <source>
        <dbReference type="SAM" id="SignalP"/>
    </source>
</evidence>
<protein>
    <submittedName>
        <fullName evidence="2">EexN family lipoprotein</fullName>
    </submittedName>
</protein>
<gene>
    <name evidence="2" type="ORF">NX784_27975</name>
</gene>
<evidence type="ECO:0000313" key="3">
    <source>
        <dbReference type="Proteomes" id="UP001204151"/>
    </source>
</evidence>
<feature type="chain" id="PRO_5046900561" evidence="1">
    <location>
        <begin position="22"/>
        <end position="92"/>
    </location>
</feature>
<evidence type="ECO:0000313" key="2">
    <source>
        <dbReference type="EMBL" id="MCS0585425.1"/>
    </source>
</evidence>
<organism evidence="2 3">
    <name type="scientific">Massilia pinisoli</name>
    <dbReference type="NCBI Taxonomy" id="1772194"/>
    <lineage>
        <taxon>Bacteria</taxon>
        <taxon>Pseudomonadati</taxon>
        <taxon>Pseudomonadota</taxon>
        <taxon>Betaproteobacteria</taxon>
        <taxon>Burkholderiales</taxon>
        <taxon>Oxalobacteraceae</taxon>
        <taxon>Telluria group</taxon>
        <taxon>Massilia</taxon>
    </lineage>
</organism>
<comment type="caution">
    <text evidence="2">The sequence shown here is derived from an EMBL/GenBank/DDBJ whole genome shotgun (WGS) entry which is preliminary data.</text>
</comment>